<organism evidence="4 5">
    <name type="scientific">Aduncisulcus paluster</name>
    <dbReference type="NCBI Taxonomy" id="2918883"/>
    <lineage>
        <taxon>Eukaryota</taxon>
        <taxon>Metamonada</taxon>
        <taxon>Carpediemonas-like organisms</taxon>
        <taxon>Aduncisulcus</taxon>
    </lineage>
</organism>
<keyword evidence="2" id="KW-1133">Transmembrane helix</keyword>
<dbReference type="Gene3D" id="3.30.479.30">
    <property type="entry name" value="Band 7 domain"/>
    <property type="match status" value="1"/>
</dbReference>
<keyword evidence="2" id="KW-0812">Transmembrane</keyword>
<dbReference type="InterPro" id="IPR036013">
    <property type="entry name" value="Band_7/SPFH_dom_sf"/>
</dbReference>
<comment type="caution">
    <text evidence="4">The sequence shown here is derived from an EMBL/GenBank/DDBJ whole genome shotgun (WGS) entry which is preliminary data.</text>
</comment>
<dbReference type="SUPFAM" id="SSF117892">
    <property type="entry name" value="Band 7/SPFH domain"/>
    <property type="match status" value="1"/>
</dbReference>
<feature type="transmembrane region" description="Helical" evidence="2">
    <location>
        <begin position="6"/>
        <end position="27"/>
    </location>
</feature>
<dbReference type="Proteomes" id="UP001057375">
    <property type="component" value="Unassembled WGS sequence"/>
</dbReference>
<keyword evidence="1" id="KW-0175">Coiled coil</keyword>
<evidence type="ECO:0000313" key="5">
    <source>
        <dbReference type="Proteomes" id="UP001057375"/>
    </source>
</evidence>
<protein>
    <recommendedName>
        <fullName evidence="3">Band 7 domain-containing protein</fullName>
    </recommendedName>
</protein>
<evidence type="ECO:0000313" key="4">
    <source>
        <dbReference type="EMBL" id="GKT35467.1"/>
    </source>
</evidence>
<evidence type="ECO:0000256" key="2">
    <source>
        <dbReference type="SAM" id="Phobius"/>
    </source>
</evidence>
<reference evidence="4" key="1">
    <citation type="submission" date="2022-03" db="EMBL/GenBank/DDBJ databases">
        <title>Draft genome sequence of Aduncisulcus paluster, a free-living microaerophilic Fornicata.</title>
        <authorList>
            <person name="Yuyama I."/>
            <person name="Kume K."/>
            <person name="Tamura T."/>
            <person name="Inagaki Y."/>
            <person name="Hashimoto T."/>
        </authorList>
    </citation>
    <scope>NUCLEOTIDE SEQUENCE</scope>
    <source>
        <strain evidence="4">NY0171</strain>
    </source>
</reference>
<sequence length="306" mass="34225">MDSGAIGFIFASPLIVAAILALLYGIFNLLFGWAKIDVGEVALKRKGLSVKIEDEIYQPGIKLKGMFNKFIKFPTTQQSIEFLSNSDLIHARTKEGLELALKCSMYYSLQPENLREMYFINLDDYESLLIVYTVDIIRDVAAQYSADIFFSDFAPVAEKILEELTTQLNDKLFITVNTFNISDQDLPDRWEDSKDEYQDLTQEKANYDQKITLAESQQDASLSAAYAQEDVIATSADSDVVTISAEAEAEKSTIININSGYATSLVGYEESLEDNDSALQYLSYEALNSNDKANICFGTDSITMFT</sequence>
<evidence type="ECO:0000259" key="3">
    <source>
        <dbReference type="Pfam" id="PF01145"/>
    </source>
</evidence>
<dbReference type="EMBL" id="BQXS01010994">
    <property type="protein sequence ID" value="GKT35467.1"/>
    <property type="molecule type" value="Genomic_DNA"/>
</dbReference>
<keyword evidence="2" id="KW-0472">Membrane</keyword>
<feature type="domain" description="Band 7" evidence="3">
    <location>
        <begin position="35"/>
        <end position="217"/>
    </location>
</feature>
<keyword evidence="5" id="KW-1185">Reference proteome</keyword>
<accession>A0ABQ5KSM2</accession>
<dbReference type="InterPro" id="IPR001107">
    <property type="entry name" value="Band_7"/>
</dbReference>
<feature type="coiled-coil region" evidence="1">
    <location>
        <begin position="190"/>
        <end position="217"/>
    </location>
</feature>
<dbReference type="Pfam" id="PF01145">
    <property type="entry name" value="Band_7"/>
    <property type="match status" value="1"/>
</dbReference>
<proteinExistence type="predicted"/>
<gene>
    <name evidence="4" type="ORF">ADUPG1_008623</name>
</gene>
<evidence type="ECO:0000256" key="1">
    <source>
        <dbReference type="SAM" id="Coils"/>
    </source>
</evidence>
<name>A0ABQ5KSM2_9EUKA</name>